<evidence type="ECO:0000256" key="2">
    <source>
        <dbReference type="ARBA" id="ARBA00022723"/>
    </source>
</evidence>
<proteinExistence type="predicted"/>
<dbReference type="Gene3D" id="2.102.10.10">
    <property type="entry name" value="Rieske [2Fe-2S] iron-sulphur domain"/>
    <property type="match status" value="1"/>
</dbReference>
<dbReference type="InterPro" id="IPR036922">
    <property type="entry name" value="Rieske_2Fe-2S_sf"/>
</dbReference>
<evidence type="ECO:0000313" key="7">
    <source>
        <dbReference type="Proteomes" id="UP001236507"/>
    </source>
</evidence>
<dbReference type="Pfam" id="PF00355">
    <property type="entry name" value="Rieske"/>
    <property type="match status" value="1"/>
</dbReference>
<evidence type="ECO:0000256" key="3">
    <source>
        <dbReference type="ARBA" id="ARBA00023004"/>
    </source>
</evidence>
<keyword evidence="3" id="KW-0408">Iron</keyword>
<evidence type="ECO:0000256" key="1">
    <source>
        <dbReference type="ARBA" id="ARBA00022714"/>
    </source>
</evidence>
<gene>
    <name evidence="6" type="ORF">QM524_20440</name>
</gene>
<dbReference type="RefSeq" id="WP_283345975.1">
    <property type="nucleotide sequence ID" value="NZ_JASHIF010000021.1"/>
</dbReference>
<evidence type="ECO:0000313" key="6">
    <source>
        <dbReference type="EMBL" id="MDI9861601.1"/>
    </source>
</evidence>
<name>A0ABT6YDE2_9BACT</name>
<organism evidence="6 7">
    <name type="scientific">Flectobacillus roseus</name>
    <dbReference type="NCBI Taxonomy" id="502259"/>
    <lineage>
        <taxon>Bacteria</taxon>
        <taxon>Pseudomonadati</taxon>
        <taxon>Bacteroidota</taxon>
        <taxon>Cytophagia</taxon>
        <taxon>Cytophagales</taxon>
        <taxon>Flectobacillaceae</taxon>
        <taxon>Flectobacillus</taxon>
    </lineage>
</organism>
<keyword evidence="2" id="KW-0479">Metal-binding</keyword>
<dbReference type="PROSITE" id="PS51296">
    <property type="entry name" value="RIESKE"/>
    <property type="match status" value="1"/>
</dbReference>
<dbReference type="Proteomes" id="UP001236507">
    <property type="component" value="Unassembled WGS sequence"/>
</dbReference>
<sequence length="150" mass="15847">MTINHAEKINRNEFLKSLGLKGAALFAVYCTGSALSSCQNESNIAPNPTGELLKIDLTTTAAAALKNVGGYIRQNNVVLAKVSATEYVAVTQTCSHEGRQEIVYMNSQFYCTAHGAAFSKTGAGLNSNGRSGIKVFQVSIAGNILTVTNN</sequence>
<keyword evidence="7" id="KW-1185">Reference proteome</keyword>
<dbReference type="InterPro" id="IPR017941">
    <property type="entry name" value="Rieske_2Fe-2S"/>
</dbReference>
<evidence type="ECO:0000256" key="4">
    <source>
        <dbReference type="ARBA" id="ARBA00023014"/>
    </source>
</evidence>
<protein>
    <submittedName>
        <fullName evidence="6">Rieske 2Fe-2S domain-containing protein</fullName>
    </submittedName>
</protein>
<keyword evidence="1" id="KW-0001">2Fe-2S</keyword>
<evidence type="ECO:0000259" key="5">
    <source>
        <dbReference type="PROSITE" id="PS51296"/>
    </source>
</evidence>
<comment type="caution">
    <text evidence="6">The sequence shown here is derived from an EMBL/GenBank/DDBJ whole genome shotgun (WGS) entry which is preliminary data.</text>
</comment>
<dbReference type="EMBL" id="JASHIF010000021">
    <property type="protein sequence ID" value="MDI9861601.1"/>
    <property type="molecule type" value="Genomic_DNA"/>
</dbReference>
<reference evidence="6 7" key="1">
    <citation type="submission" date="2023-05" db="EMBL/GenBank/DDBJ databases">
        <title>Novel species of genus Flectobacillus isolated from stream in China.</title>
        <authorList>
            <person name="Lu H."/>
        </authorList>
    </citation>
    <scope>NUCLEOTIDE SEQUENCE [LARGE SCALE GENOMIC DNA]</scope>
    <source>
        <strain evidence="6 7">KCTC 42575</strain>
    </source>
</reference>
<feature type="domain" description="Rieske" evidence="5">
    <location>
        <begin position="57"/>
        <end position="147"/>
    </location>
</feature>
<keyword evidence="4" id="KW-0411">Iron-sulfur</keyword>
<accession>A0ABT6YDE2</accession>
<dbReference type="SUPFAM" id="SSF50022">
    <property type="entry name" value="ISP domain"/>
    <property type="match status" value="1"/>
</dbReference>